<proteinExistence type="predicted"/>
<dbReference type="EMBL" id="CAJVPY010013229">
    <property type="protein sequence ID" value="CAG8739320.1"/>
    <property type="molecule type" value="Genomic_DNA"/>
</dbReference>
<protein>
    <submittedName>
        <fullName evidence="1">14992_t:CDS:1</fullName>
    </submittedName>
</protein>
<accession>A0A9N9IMF7</accession>
<evidence type="ECO:0000313" key="2">
    <source>
        <dbReference type="Proteomes" id="UP000789405"/>
    </source>
</evidence>
<dbReference type="AlphaFoldDB" id="A0A9N9IMF7"/>
<sequence>ELIDIQNHINSINLPNVNIYETINSLDKEELIKVQNHINSINLPNINIYETINSLDKEELIKVQNHINSLNLPNVNIYKIIDSLDQEESIKIQNYIDSIHPKIENLINMMVYSKGKLKGEILFSYLQNKANEFVTSGLFKHSSSVCALQDKINRLKTENKKPSENIFQGFNLLLKNQKKLQKVNFKRPQKKIIKQNNHKYTAKFVKLVTNMNNAGSISLSATVECTKAMVAFFIGETPKCWLSTGTLSRWNKEVAKISLQQN</sequence>
<comment type="caution">
    <text evidence="1">The sequence shown here is derived from an EMBL/GenBank/DDBJ whole genome shotgun (WGS) entry which is preliminary data.</text>
</comment>
<reference evidence="1" key="1">
    <citation type="submission" date="2021-06" db="EMBL/GenBank/DDBJ databases">
        <authorList>
            <person name="Kallberg Y."/>
            <person name="Tangrot J."/>
            <person name="Rosling A."/>
        </authorList>
    </citation>
    <scope>NUCLEOTIDE SEQUENCE</scope>
    <source>
        <strain evidence="1">MA453B</strain>
    </source>
</reference>
<dbReference type="Proteomes" id="UP000789405">
    <property type="component" value="Unassembled WGS sequence"/>
</dbReference>
<evidence type="ECO:0000313" key="1">
    <source>
        <dbReference type="EMBL" id="CAG8739320.1"/>
    </source>
</evidence>
<name>A0A9N9IMF7_9GLOM</name>
<dbReference type="OrthoDB" id="2439652at2759"/>
<organism evidence="1 2">
    <name type="scientific">Dentiscutata erythropus</name>
    <dbReference type="NCBI Taxonomy" id="1348616"/>
    <lineage>
        <taxon>Eukaryota</taxon>
        <taxon>Fungi</taxon>
        <taxon>Fungi incertae sedis</taxon>
        <taxon>Mucoromycota</taxon>
        <taxon>Glomeromycotina</taxon>
        <taxon>Glomeromycetes</taxon>
        <taxon>Diversisporales</taxon>
        <taxon>Gigasporaceae</taxon>
        <taxon>Dentiscutata</taxon>
    </lineage>
</organism>
<feature type="non-terminal residue" evidence="1">
    <location>
        <position position="1"/>
    </location>
</feature>
<keyword evidence="2" id="KW-1185">Reference proteome</keyword>
<gene>
    <name evidence="1" type="ORF">DERYTH_LOCUS15860</name>
</gene>